<reference evidence="1 2" key="1">
    <citation type="submission" date="2019-08" db="EMBL/GenBank/DDBJ databases">
        <title>Calorimonas adulescens gen. nov., sp. nov., an anaerobic thermophilic bacterium from Sakhalin hot spring.</title>
        <authorList>
            <person name="Khomyakova M.A."/>
            <person name="Merkel A.Y."/>
            <person name="Novikov A."/>
            <person name="Bonch-Osmolovskaya E.A."/>
            <person name="Slobodkin A.I."/>
        </authorList>
    </citation>
    <scope>NUCLEOTIDE SEQUENCE [LARGE SCALE GENOMIC DNA]</scope>
    <source>
        <strain evidence="1 2">A05MB</strain>
    </source>
</reference>
<dbReference type="Pfam" id="PF05582">
    <property type="entry name" value="Peptidase_U57"/>
    <property type="match status" value="1"/>
</dbReference>
<protein>
    <submittedName>
        <fullName evidence="1">Sporulation peptidase YabG</fullName>
    </submittedName>
</protein>
<dbReference type="RefSeq" id="WP_149544426.1">
    <property type="nucleotide sequence ID" value="NZ_VTPS01000003.1"/>
</dbReference>
<dbReference type="NCBIfam" id="TIGR02855">
    <property type="entry name" value="spore_yabG"/>
    <property type="match status" value="1"/>
</dbReference>
<gene>
    <name evidence="1" type="primary">yabG</name>
    <name evidence="1" type="ORF">FWJ32_02625</name>
</gene>
<proteinExistence type="predicted"/>
<evidence type="ECO:0000313" key="2">
    <source>
        <dbReference type="Proteomes" id="UP000322976"/>
    </source>
</evidence>
<dbReference type="PIRSF" id="PIRSF011575">
    <property type="entry name" value="YabG"/>
    <property type="match status" value="1"/>
</dbReference>
<dbReference type="InterPro" id="IPR008764">
    <property type="entry name" value="Peptidase_U57"/>
</dbReference>
<dbReference type="Proteomes" id="UP000322976">
    <property type="component" value="Unassembled WGS sequence"/>
</dbReference>
<organism evidence="1 2">
    <name type="scientific">Calorimonas adulescens</name>
    <dbReference type="NCBI Taxonomy" id="2606906"/>
    <lineage>
        <taxon>Bacteria</taxon>
        <taxon>Bacillati</taxon>
        <taxon>Bacillota</taxon>
        <taxon>Clostridia</taxon>
        <taxon>Thermoanaerobacterales</taxon>
        <taxon>Thermoanaerobacteraceae</taxon>
        <taxon>Calorimonas</taxon>
    </lineage>
</organism>
<sequence>MFKIGDMVVRKSYNSDILFTVCGYRRQGKNVIYRIKGACVRIEADASEDDLMPVEKTRKEQFTKHYDDIVERIKLQIKKERNSNTGFRSFGSEGDILKRPGRVLHLDGDIDYLKECLSIYRELNIDVVGVEVREEKQPDVVLELLNRYKPDILVITGHDAMKKGAVDRLDLSNYKNSAYFVQAVKKAREYEPSLDDLAIIAGACQSCYEELMEAGANYASSPQRVLIHCLDPVFICEKIAYTKINDIINASDVLERTISGKEGMGGLNTRGKYREGLPNYSKRVN</sequence>
<keyword evidence="2" id="KW-1185">Reference proteome</keyword>
<name>A0A5D8QEN3_9THEO</name>
<dbReference type="EMBL" id="VTPS01000003">
    <property type="protein sequence ID" value="TZE82867.1"/>
    <property type="molecule type" value="Genomic_DNA"/>
</dbReference>
<accession>A0A5D8QEN3</accession>
<evidence type="ECO:0000313" key="1">
    <source>
        <dbReference type="EMBL" id="TZE82867.1"/>
    </source>
</evidence>
<dbReference type="AlphaFoldDB" id="A0A5D8QEN3"/>
<comment type="caution">
    <text evidence="1">The sequence shown here is derived from an EMBL/GenBank/DDBJ whole genome shotgun (WGS) entry which is preliminary data.</text>
</comment>